<gene>
    <name evidence="1" type="ORF">g.52377</name>
</gene>
<evidence type="ECO:0000313" key="1">
    <source>
        <dbReference type="EMBL" id="JAT19738.1"/>
    </source>
</evidence>
<organism evidence="1">
    <name type="scientific">Graphocephala atropunctata</name>
    <dbReference type="NCBI Taxonomy" id="36148"/>
    <lineage>
        <taxon>Eukaryota</taxon>
        <taxon>Metazoa</taxon>
        <taxon>Ecdysozoa</taxon>
        <taxon>Arthropoda</taxon>
        <taxon>Hexapoda</taxon>
        <taxon>Insecta</taxon>
        <taxon>Pterygota</taxon>
        <taxon>Neoptera</taxon>
        <taxon>Paraneoptera</taxon>
        <taxon>Hemiptera</taxon>
        <taxon>Auchenorrhyncha</taxon>
        <taxon>Membracoidea</taxon>
        <taxon>Cicadellidae</taxon>
        <taxon>Cicadellinae</taxon>
        <taxon>Cicadellini</taxon>
        <taxon>Graphocephala</taxon>
    </lineage>
</organism>
<reference evidence="1" key="1">
    <citation type="submission" date="2015-11" db="EMBL/GenBank/DDBJ databases">
        <title>De novo transcriptome assembly of four potential Pierce s Disease insect vectors from Arizona vineyards.</title>
        <authorList>
            <person name="Tassone E.E."/>
        </authorList>
    </citation>
    <scope>NUCLEOTIDE SEQUENCE</scope>
</reference>
<dbReference type="EMBL" id="GEBQ01020239">
    <property type="protein sequence ID" value="JAT19738.1"/>
    <property type="molecule type" value="Transcribed_RNA"/>
</dbReference>
<feature type="non-terminal residue" evidence="1">
    <location>
        <position position="132"/>
    </location>
</feature>
<dbReference type="AlphaFoldDB" id="A0A1B6L7P0"/>
<accession>A0A1B6L7P0</accession>
<feature type="non-terminal residue" evidence="1">
    <location>
        <position position="1"/>
    </location>
</feature>
<protein>
    <submittedName>
        <fullName evidence="1">Uncharacterized protein</fullName>
    </submittedName>
</protein>
<sequence length="132" mass="14738">LGPADLTTLCLKPETSASCAQPLDVFLGCVVRHLHKYLFDSNVAVIQAASDALYSLFTSFNHQLTDILTEEQSELFCPFVSTTKKQRKNVTVNEGELEDLMGKFCPDEVFSHIQWITRLVSTTLHSAQLGYL</sequence>
<proteinExistence type="predicted"/>
<name>A0A1B6L7P0_9HEMI</name>